<dbReference type="EMBL" id="FPCH01000005">
    <property type="protein sequence ID" value="SFV39063.1"/>
    <property type="molecule type" value="Genomic_DNA"/>
</dbReference>
<protein>
    <submittedName>
        <fullName evidence="1">Uncharacterized protein</fullName>
    </submittedName>
</protein>
<proteinExistence type="predicted"/>
<sequence>MTETHLRERAANKADDSDIRHFFATDFLVVGFFTPNYEPAARAFAQNLAEHQISHHLYARPIVEGDWYSQTRQKPTVLAHARRDYPDENLIFMDVDCRVRGDISGILNTRGDVVMRTKGTAKGTQRALKPTTRVLLLRPTPGADAFVAGWEATCRSAGPGQSAEFMLIHAMSDSPEIYSVGTLPIRLAGIELHDALPDAVIVHDSIRDPTRRAWALRRALQKYFRAGRNAAFRLATGKTYDEFHGKRRGGQKIQ</sequence>
<dbReference type="OrthoDB" id="7930190at2"/>
<evidence type="ECO:0000313" key="2">
    <source>
        <dbReference type="Proteomes" id="UP000199423"/>
    </source>
</evidence>
<organism evidence="1 2">
    <name type="scientific">Hyphomicrobium facile</name>
    <dbReference type="NCBI Taxonomy" id="51670"/>
    <lineage>
        <taxon>Bacteria</taxon>
        <taxon>Pseudomonadati</taxon>
        <taxon>Pseudomonadota</taxon>
        <taxon>Alphaproteobacteria</taxon>
        <taxon>Hyphomicrobiales</taxon>
        <taxon>Hyphomicrobiaceae</taxon>
        <taxon>Hyphomicrobium</taxon>
    </lineage>
</organism>
<accession>A0A1I7NWQ6</accession>
<keyword evidence="2" id="KW-1185">Reference proteome</keyword>
<evidence type="ECO:0000313" key="1">
    <source>
        <dbReference type="EMBL" id="SFV39063.1"/>
    </source>
</evidence>
<gene>
    <name evidence="1" type="ORF">SAMN04488557_4086</name>
</gene>
<name>A0A1I7NWQ6_9HYPH</name>
<reference evidence="2" key="1">
    <citation type="submission" date="2016-10" db="EMBL/GenBank/DDBJ databases">
        <authorList>
            <person name="Varghese N."/>
            <person name="Submissions S."/>
        </authorList>
    </citation>
    <scope>NUCLEOTIDE SEQUENCE [LARGE SCALE GENOMIC DNA]</scope>
    <source>
        <strain evidence="2">DSM 1565</strain>
    </source>
</reference>
<dbReference type="Proteomes" id="UP000199423">
    <property type="component" value="Unassembled WGS sequence"/>
</dbReference>
<dbReference type="AlphaFoldDB" id="A0A1I7NWQ6"/>
<dbReference type="RefSeq" id="WP_092869594.1">
    <property type="nucleotide sequence ID" value="NZ_FPCH01000005.1"/>
</dbReference>